<proteinExistence type="predicted"/>
<protein>
    <submittedName>
        <fullName evidence="1">Uncharacterized protein</fullName>
    </submittedName>
</protein>
<gene>
    <name evidence="1" type="ORF">V6250_18985</name>
</gene>
<sequence>MNLSEAATEMLNDFKKNTGILLPITKFLLSNLFLLSLLVVVPLKIAFWIFQLGYLSAFGITYETIQRNAIQAQQLWVDMFTVLSPVLIWIMGFSLSLCIFALLYPLVINYLRLKQLIKRLKMNDKAPVIQSNASLNKRFWRVYFNRVEKQGKIFFGFAKTSYALTLIFIALLFFLSKGAQYVYEHATVLAEQKIIKFKQSGTCGDGSGQLGCYTLKTSTIEYKGFLVATSNESVYLLSKNMELLIIAKQNVLVLSRDNIQINE</sequence>
<dbReference type="EMBL" id="JBAKAX010000033">
    <property type="protein sequence ID" value="MEL0606260.1"/>
    <property type="molecule type" value="Genomic_DNA"/>
</dbReference>
<name>A0ACC6R8T9_9GAMM</name>
<comment type="caution">
    <text evidence="1">The sequence shown here is derived from an EMBL/GenBank/DDBJ whole genome shotgun (WGS) entry which is preliminary data.</text>
</comment>
<keyword evidence="2" id="KW-1185">Reference proteome</keyword>
<dbReference type="Proteomes" id="UP001374952">
    <property type="component" value="Unassembled WGS sequence"/>
</dbReference>
<evidence type="ECO:0000313" key="2">
    <source>
        <dbReference type="Proteomes" id="UP001374952"/>
    </source>
</evidence>
<reference evidence="1" key="1">
    <citation type="submission" date="2024-02" db="EMBL/GenBank/DDBJ databases">
        <title>Bacteria isolated from the canopy kelp, Nereocystis luetkeana.</title>
        <authorList>
            <person name="Pfister C.A."/>
            <person name="Younker I.T."/>
            <person name="Light S.H."/>
        </authorList>
    </citation>
    <scope>NUCLEOTIDE SEQUENCE</scope>
    <source>
        <strain evidence="1">TN.2.01</strain>
    </source>
</reference>
<organism evidence="1 2">
    <name type="scientific">Pseudoalteromonas undina</name>
    <dbReference type="NCBI Taxonomy" id="43660"/>
    <lineage>
        <taxon>Bacteria</taxon>
        <taxon>Pseudomonadati</taxon>
        <taxon>Pseudomonadota</taxon>
        <taxon>Gammaproteobacteria</taxon>
        <taxon>Alteromonadales</taxon>
        <taxon>Pseudoalteromonadaceae</taxon>
        <taxon>Pseudoalteromonas</taxon>
    </lineage>
</organism>
<evidence type="ECO:0000313" key="1">
    <source>
        <dbReference type="EMBL" id="MEL0606260.1"/>
    </source>
</evidence>
<accession>A0ACC6R8T9</accession>